<dbReference type="Pfam" id="PF13489">
    <property type="entry name" value="Methyltransf_23"/>
    <property type="match status" value="1"/>
</dbReference>
<dbReference type="SUPFAM" id="SSF53335">
    <property type="entry name" value="S-adenosyl-L-methionine-dependent methyltransferases"/>
    <property type="match status" value="1"/>
</dbReference>
<proteinExistence type="predicted"/>
<evidence type="ECO:0000313" key="2">
    <source>
        <dbReference type="Proteomes" id="UP001180616"/>
    </source>
</evidence>
<dbReference type="PANTHER" id="PTHR43861:SF6">
    <property type="entry name" value="METHYLTRANSFERASE TYPE 11"/>
    <property type="match status" value="1"/>
</dbReference>
<dbReference type="Proteomes" id="UP001180616">
    <property type="component" value="Chromosome"/>
</dbReference>
<dbReference type="CDD" id="cd02440">
    <property type="entry name" value="AdoMet_MTases"/>
    <property type="match status" value="1"/>
</dbReference>
<dbReference type="RefSeq" id="WP_309542174.1">
    <property type="nucleotide sequence ID" value="NZ_CP133659.1"/>
</dbReference>
<dbReference type="GO" id="GO:0032259">
    <property type="term" value="P:methylation"/>
    <property type="evidence" value="ECO:0007669"/>
    <property type="project" value="UniProtKB-KW"/>
</dbReference>
<name>A0ABY9R6M4_9BACT</name>
<keyword evidence="2" id="KW-1185">Reference proteome</keyword>
<dbReference type="GO" id="GO:0008168">
    <property type="term" value="F:methyltransferase activity"/>
    <property type="evidence" value="ECO:0007669"/>
    <property type="project" value="UniProtKB-KW"/>
</dbReference>
<gene>
    <name evidence="1" type="ORF">KPS_000833</name>
</gene>
<dbReference type="InterPro" id="IPR029063">
    <property type="entry name" value="SAM-dependent_MTases_sf"/>
</dbReference>
<sequence>MSTRFASRGRLCYFREHNTMDWDDHWAHRIHPGLYQAPAQLGFLSFLADYLPKNGPILEAGCGTGVVVNKLRLLGFDCSGVDNAAKTIAAVRNIMPDLPVTTGNVLALDAPDGHYSAYVSLGVVEHREQGPEPFLEEAHRVLAEDGIAIFTVPFFNGLRRLKASCGLFSTPPGRHETFYQYAFTAEEFGSILKAKGFRIVEQRGYDPVKGLRDEIRMLRWLSTPAVTGGSTSQLATPATHPSPTGHLRSIKTWIENQRWFHPIAAHMLATICKKA</sequence>
<organism evidence="1 2">
    <name type="scientific">Nitratidesulfovibrio liaohensis</name>
    <dbReference type="NCBI Taxonomy" id="2604158"/>
    <lineage>
        <taxon>Bacteria</taxon>
        <taxon>Pseudomonadati</taxon>
        <taxon>Thermodesulfobacteriota</taxon>
        <taxon>Desulfovibrionia</taxon>
        <taxon>Desulfovibrionales</taxon>
        <taxon>Desulfovibrionaceae</taxon>
        <taxon>Nitratidesulfovibrio</taxon>
    </lineage>
</organism>
<reference evidence="1" key="1">
    <citation type="submission" date="2023-09" db="EMBL/GenBank/DDBJ databases">
        <authorList>
            <consortium name="CW5 consortium"/>
            <person name="Lu C.-W."/>
        </authorList>
    </citation>
    <scope>NUCLEOTIDE SEQUENCE</scope>
    <source>
        <strain evidence="1">KPS</strain>
    </source>
</reference>
<dbReference type="Gene3D" id="3.40.50.150">
    <property type="entry name" value="Vaccinia Virus protein VP39"/>
    <property type="match status" value="1"/>
</dbReference>
<protein>
    <submittedName>
        <fullName evidence="1">Class I SAM-dependent methyltransferase</fullName>
    </submittedName>
</protein>
<accession>A0ABY9R6M4</accession>
<keyword evidence="1" id="KW-0489">Methyltransferase</keyword>
<evidence type="ECO:0000313" key="1">
    <source>
        <dbReference type="EMBL" id="WMW66270.1"/>
    </source>
</evidence>
<keyword evidence="1" id="KW-0808">Transferase</keyword>
<dbReference type="PANTHER" id="PTHR43861">
    <property type="entry name" value="TRANS-ACONITATE 2-METHYLTRANSFERASE-RELATED"/>
    <property type="match status" value="1"/>
</dbReference>
<dbReference type="EMBL" id="CP133659">
    <property type="protein sequence ID" value="WMW66270.1"/>
    <property type="molecule type" value="Genomic_DNA"/>
</dbReference>